<dbReference type="PANTHER" id="PTHR30336:SF4">
    <property type="entry name" value="ENVELOPE BIOGENESIS FACTOR ELYC"/>
    <property type="match status" value="1"/>
</dbReference>
<dbReference type="AlphaFoldDB" id="A0A401UMK1"/>
<organism evidence="3 4">
    <name type="scientific">Clostridium tagluense</name>
    <dbReference type="NCBI Taxonomy" id="360422"/>
    <lineage>
        <taxon>Bacteria</taxon>
        <taxon>Bacillati</taxon>
        <taxon>Bacillota</taxon>
        <taxon>Clostridia</taxon>
        <taxon>Eubacteriales</taxon>
        <taxon>Clostridiaceae</taxon>
        <taxon>Clostridium</taxon>
    </lineage>
</organism>
<dbReference type="InterPro" id="IPR003848">
    <property type="entry name" value="DUF218"/>
</dbReference>
<evidence type="ECO:0000259" key="2">
    <source>
        <dbReference type="Pfam" id="PF02698"/>
    </source>
</evidence>
<dbReference type="GO" id="GO:0005886">
    <property type="term" value="C:plasma membrane"/>
    <property type="evidence" value="ECO:0007669"/>
    <property type="project" value="TreeGrafter"/>
</dbReference>
<dbReference type="PANTHER" id="PTHR30336">
    <property type="entry name" value="INNER MEMBRANE PROTEIN, PROBABLE PERMEASE"/>
    <property type="match status" value="1"/>
</dbReference>
<dbReference type="CDD" id="cd06259">
    <property type="entry name" value="YdcF-like"/>
    <property type="match status" value="1"/>
</dbReference>
<feature type="transmembrane region" description="Helical" evidence="1">
    <location>
        <begin position="7"/>
        <end position="25"/>
    </location>
</feature>
<feature type="transmembrane region" description="Helical" evidence="1">
    <location>
        <begin position="70"/>
        <end position="91"/>
    </location>
</feature>
<feature type="domain" description="DUF218" evidence="2">
    <location>
        <begin position="99"/>
        <end position="231"/>
    </location>
</feature>
<feature type="transmembrane region" description="Helical" evidence="1">
    <location>
        <begin position="31"/>
        <end position="49"/>
    </location>
</feature>
<proteinExistence type="predicted"/>
<name>A0A401UMK1_9CLOT</name>
<keyword evidence="4" id="KW-1185">Reference proteome</keyword>
<comment type="caution">
    <text evidence="3">The sequence shown here is derived from an EMBL/GenBank/DDBJ whole genome shotgun (WGS) entry which is preliminary data.</text>
</comment>
<evidence type="ECO:0000313" key="3">
    <source>
        <dbReference type="EMBL" id="GCD10748.1"/>
    </source>
</evidence>
<dbReference type="Gene3D" id="3.40.50.620">
    <property type="entry name" value="HUPs"/>
    <property type="match status" value="1"/>
</dbReference>
<dbReference type="OrthoDB" id="9782395at2"/>
<dbReference type="EMBL" id="BHYK01000012">
    <property type="protein sequence ID" value="GCD10748.1"/>
    <property type="molecule type" value="Genomic_DNA"/>
</dbReference>
<dbReference type="GO" id="GO:0000270">
    <property type="term" value="P:peptidoglycan metabolic process"/>
    <property type="evidence" value="ECO:0007669"/>
    <property type="project" value="TreeGrafter"/>
</dbReference>
<dbReference type="Proteomes" id="UP000287872">
    <property type="component" value="Unassembled WGS sequence"/>
</dbReference>
<evidence type="ECO:0000256" key="1">
    <source>
        <dbReference type="SAM" id="Phobius"/>
    </source>
</evidence>
<keyword evidence="1" id="KW-0812">Transmembrane</keyword>
<dbReference type="GO" id="GO:0043164">
    <property type="term" value="P:Gram-negative-bacterium-type cell wall biogenesis"/>
    <property type="evidence" value="ECO:0007669"/>
    <property type="project" value="TreeGrafter"/>
</dbReference>
<keyword evidence="1" id="KW-1133">Transmembrane helix</keyword>
<evidence type="ECO:0000313" key="4">
    <source>
        <dbReference type="Proteomes" id="UP000287872"/>
    </source>
</evidence>
<dbReference type="InterPro" id="IPR051599">
    <property type="entry name" value="Cell_Envelope_Assoc"/>
</dbReference>
<reference evidence="3 4" key="1">
    <citation type="submission" date="2018-11" db="EMBL/GenBank/DDBJ databases">
        <title>Genome sequencing and assembly of Clostridium tagluense strain A121.</title>
        <authorList>
            <person name="Murakami T."/>
            <person name="Segawa T."/>
            <person name="Shcherbakova V.A."/>
            <person name="Mori H."/>
            <person name="Yoshimura Y."/>
        </authorList>
    </citation>
    <scope>NUCLEOTIDE SEQUENCE [LARGE SCALE GENOMIC DNA]</scope>
    <source>
        <strain evidence="3 4">A121</strain>
    </source>
</reference>
<dbReference type="RefSeq" id="WP_125001930.1">
    <property type="nucleotide sequence ID" value="NZ_BHYK01000012.1"/>
</dbReference>
<sequence>MKNKSNIYLALGILCEVYFIGTIIFGGRVTFAEFYLGLGVLLITLGLIKQKSKSEYILIKPGKTRTAIKICFFIGLASFVVIEACIIQSAISKHKDKSDYLLILGAGVRGEVPSTALYQRLYASLEYIKINPKVTIVVSGGKGSGESITEAEAMKRFLIKHGVARGQIIKEEKSTSTLENMKFTTEVLEALEGSENIEVTIVTNNFHMFRAKFLAQRQGLKVYGYPAALHPMLVPTCFAREYLAVINSFVFDR</sequence>
<gene>
    <name evidence="3" type="ORF">Ctaglu_23710</name>
</gene>
<dbReference type="Pfam" id="PF02698">
    <property type="entry name" value="DUF218"/>
    <property type="match status" value="1"/>
</dbReference>
<protein>
    <recommendedName>
        <fullName evidence="2">DUF218 domain-containing protein</fullName>
    </recommendedName>
</protein>
<dbReference type="InterPro" id="IPR014729">
    <property type="entry name" value="Rossmann-like_a/b/a_fold"/>
</dbReference>
<accession>A0A401UMK1</accession>
<keyword evidence="1" id="KW-0472">Membrane</keyword>